<evidence type="ECO:0000259" key="1">
    <source>
        <dbReference type="Pfam" id="PF13966"/>
    </source>
</evidence>
<organism evidence="2">
    <name type="scientific">Zea mays</name>
    <name type="common">Maize</name>
    <dbReference type="NCBI Taxonomy" id="4577"/>
    <lineage>
        <taxon>Eukaryota</taxon>
        <taxon>Viridiplantae</taxon>
        <taxon>Streptophyta</taxon>
        <taxon>Embryophyta</taxon>
        <taxon>Tracheophyta</taxon>
        <taxon>Spermatophyta</taxon>
        <taxon>Magnoliopsida</taxon>
        <taxon>Liliopsida</taxon>
        <taxon>Poales</taxon>
        <taxon>Poaceae</taxon>
        <taxon>PACMAD clade</taxon>
        <taxon>Panicoideae</taxon>
        <taxon>Andropogonodae</taxon>
        <taxon>Andropogoneae</taxon>
        <taxon>Tripsacinae</taxon>
        <taxon>Zea</taxon>
    </lineage>
</organism>
<dbReference type="ExpressionAtlas" id="A0A1D6L4H1">
    <property type="expression patterns" value="baseline"/>
</dbReference>
<proteinExistence type="predicted"/>
<dbReference type="Pfam" id="PF13966">
    <property type="entry name" value="zf-RVT"/>
    <property type="match status" value="1"/>
</dbReference>
<accession>A0A1D6L4H1</accession>
<reference evidence="2" key="1">
    <citation type="submission" date="2015-12" db="EMBL/GenBank/DDBJ databases">
        <title>Update maize B73 reference genome by single molecule sequencing technologies.</title>
        <authorList>
            <consortium name="Maize Genome Sequencing Project"/>
            <person name="Ware D."/>
        </authorList>
    </citation>
    <scope>NUCLEOTIDE SEQUENCE [LARGE SCALE GENOMIC DNA]</scope>
    <source>
        <tissue evidence="2">Seedling</tissue>
    </source>
</reference>
<dbReference type="PANTHER" id="PTHR33116">
    <property type="entry name" value="REVERSE TRANSCRIPTASE ZINC-BINDING DOMAIN-CONTAINING PROTEIN-RELATED-RELATED"/>
    <property type="match status" value="1"/>
</dbReference>
<dbReference type="PANTHER" id="PTHR33116:SF78">
    <property type="entry name" value="OS12G0587133 PROTEIN"/>
    <property type="match status" value="1"/>
</dbReference>
<dbReference type="EMBL" id="CM007647">
    <property type="protein sequence ID" value="ONM09284.1"/>
    <property type="molecule type" value="Genomic_DNA"/>
</dbReference>
<keyword evidence="2" id="KW-0808">Transferase</keyword>
<dbReference type="AlphaFoldDB" id="A0A1D6L4H1"/>
<keyword evidence="2" id="KW-0418">Kinase</keyword>
<protein>
    <submittedName>
        <fullName evidence="2">Tousled-like kinase 1</fullName>
    </submittedName>
</protein>
<gene>
    <name evidence="2" type="ORF">ZEAMMB73_Zm00001d034018</name>
</gene>
<feature type="domain" description="Reverse transcriptase zinc-binding" evidence="1">
    <location>
        <begin position="196"/>
        <end position="280"/>
    </location>
</feature>
<name>A0A1D6L4H1_MAIZE</name>
<dbReference type="GO" id="GO:0016301">
    <property type="term" value="F:kinase activity"/>
    <property type="evidence" value="ECO:0007669"/>
    <property type="project" value="UniProtKB-KW"/>
</dbReference>
<sequence length="382" mass="43302">MMALDLPKWAIKAIDKIRRGFLWRGRKEANGGHCMVAWGKVTRPKELGGLGISDLQCLNRALRVRWIWLQKTDSSKPWTDLPFHSNRFLDSLCSLAMASIVGDGQSTLFWHDRWILGQRIADLAPHVFSLVPKRLVKQRTVADALCSSSWIGDLRGVVSWEVIVDFILLADVVADVDLQPGVPDKHYWRFSSNGIYSAKSAYEIMFCGSTSMAGFERVWSTWAPPKCQFFLWLVLHNKCWTVDRLAKRGLPHPSSCPLCDQEGESIHHLLVSCVLARQFWYLLLQRVGLSALSPGMEDINFEAWWSRSADVTPKDLRDGLNSLVILGAWTIWRHHNDCVFNGAQPSIARLLTSASDEFNMWCFAWAKGLTRLSDLAFVFNPG</sequence>
<evidence type="ECO:0000313" key="2">
    <source>
        <dbReference type="EMBL" id="ONM09284.1"/>
    </source>
</evidence>
<dbReference type="EMBL" id="CM007647">
    <property type="protein sequence ID" value="ONM09257.1"/>
    <property type="molecule type" value="Genomic_DNA"/>
</dbReference>
<dbReference type="InterPro" id="IPR026960">
    <property type="entry name" value="RVT-Znf"/>
</dbReference>